<dbReference type="EMBL" id="JABEBT010000040">
    <property type="protein sequence ID" value="KAF7635628.1"/>
    <property type="molecule type" value="Genomic_DNA"/>
</dbReference>
<dbReference type="AlphaFoldDB" id="A0A8S9ZPV0"/>
<sequence>MKLNKVGNKKKAFIFLTIQIHFLFLIFIVLRMM</sequence>
<comment type="caution">
    <text evidence="2">The sequence shown here is derived from an EMBL/GenBank/DDBJ whole genome shotgun (WGS) entry which is preliminary data.</text>
</comment>
<keyword evidence="1" id="KW-0472">Membrane</keyword>
<evidence type="ECO:0000313" key="3">
    <source>
        <dbReference type="Proteomes" id="UP000605970"/>
    </source>
</evidence>
<keyword evidence="3" id="KW-1185">Reference proteome</keyword>
<accession>A0A8S9ZPV0</accession>
<organism evidence="2 3">
    <name type="scientific">Meloidogyne graminicola</name>
    <dbReference type="NCBI Taxonomy" id="189291"/>
    <lineage>
        <taxon>Eukaryota</taxon>
        <taxon>Metazoa</taxon>
        <taxon>Ecdysozoa</taxon>
        <taxon>Nematoda</taxon>
        <taxon>Chromadorea</taxon>
        <taxon>Rhabditida</taxon>
        <taxon>Tylenchina</taxon>
        <taxon>Tylenchomorpha</taxon>
        <taxon>Tylenchoidea</taxon>
        <taxon>Meloidogynidae</taxon>
        <taxon>Meloidogyninae</taxon>
        <taxon>Meloidogyne</taxon>
    </lineage>
</organism>
<name>A0A8S9ZPV0_9BILA</name>
<proteinExistence type="predicted"/>
<feature type="transmembrane region" description="Helical" evidence="1">
    <location>
        <begin position="12"/>
        <end position="30"/>
    </location>
</feature>
<gene>
    <name evidence="2" type="ORF">Mgra_00005017</name>
</gene>
<dbReference type="Proteomes" id="UP000605970">
    <property type="component" value="Unassembled WGS sequence"/>
</dbReference>
<protein>
    <submittedName>
        <fullName evidence="2">Uncharacterized protein</fullName>
    </submittedName>
</protein>
<evidence type="ECO:0000313" key="2">
    <source>
        <dbReference type="EMBL" id="KAF7635628.1"/>
    </source>
</evidence>
<reference evidence="2" key="1">
    <citation type="journal article" date="2020" name="Ecol. Evol.">
        <title>Genome structure and content of the rice root-knot nematode (Meloidogyne graminicola).</title>
        <authorList>
            <person name="Phan N.T."/>
            <person name="Danchin E.G.J."/>
            <person name="Klopp C."/>
            <person name="Perfus-Barbeoch L."/>
            <person name="Kozlowski D.K."/>
            <person name="Koutsovoulos G.D."/>
            <person name="Lopez-Roques C."/>
            <person name="Bouchez O."/>
            <person name="Zahm M."/>
            <person name="Besnard G."/>
            <person name="Bellafiore S."/>
        </authorList>
    </citation>
    <scope>NUCLEOTIDE SEQUENCE</scope>
    <source>
        <strain evidence="2">VN-18</strain>
    </source>
</reference>
<keyword evidence="1" id="KW-1133">Transmembrane helix</keyword>
<keyword evidence="1" id="KW-0812">Transmembrane</keyword>
<evidence type="ECO:0000256" key="1">
    <source>
        <dbReference type="SAM" id="Phobius"/>
    </source>
</evidence>